<proteinExistence type="inferred from homology"/>
<dbReference type="Pfam" id="PF01925">
    <property type="entry name" value="TauE"/>
    <property type="match status" value="1"/>
</dbReference>
<dbReference type="EMBL" id="DRXH01000169">
    <property type="protein sequence ID" value="HHM44616.1"/>
    <property type="molecule type" value="Genomic_DNA"/>
</dbReference>
<evidence type="ECO:0000256" key="5">
    <source>
        <dbReference type="ARBA" id="ARBA00022989"/>
    </source>
</evidence>
<dbReference type="AlphaFoldDB" id="A0A7J3VUH8"/>
<feature type="transmembrane region" description="Helical" evidence="7">
    <location>
        <begin position="7"/>
        <end position="28"/>
    </location>
</feature>
<keyword evidence="4 7" id="KW-0812">Transmembrane</keyword>
<dbReference type="GO" id="GO:0005886">
    <property type="term" value="C:plasma membrane"/>
    <property type="evidence" value="ECO:0007669"/>
    <property type="project" value="UniProtKB-SubCell"/>
</dbReference>
<dbReference type="InterPro" id="IPR002781">
    <property type="entry name" value="TM_pro_TauE-like"/>
</dbReference>
<evidence type="ECO:0000256" key="7">
    <source>
        <dbReference type="RuleBase" id="RU363041"/>
    </source>
</evidence>
<dbReference type="PANTHER" id="PTHR30269:SF37">
    <property type="entry name" value="MEMBRANE TRANSPORTER PROTEIN"/>
    <property type="match status" value="1"/>
</dbReference>
<protein>
    <recommendedName>
        <fullName evidence="7">Probable membrane transporter protein</fullName>
    </recommendedName>
</protein>
<organism evidence="8">
    <name type="scientific">Caldiarchaeum subterraneum</name>
    <dbReference type="NCBI Taxonomy" id="311458"/>
    <lineage>
        <taxon>Archaea</taxon>
        <taxon>Nitrososphaerota</taxon>
        <taxon>Candidatus Caldarchaeales</taxon>
        <taxon>Candidatus Caldarchaeaceae</taxon>
        <taxon>Candidatus Caldarchaeum</taxon>
    </lineage>
</organism>
<evidence type="ECO:0000256" key="1">
    <source>
        <dbReference type="ARBA" id="ARBA00004651"/>
    </source>
</evidence>
<evidence type="ECO:0000256" key="2">
    <source>
        <dbReference type="ARBA" id="ARBA00022448"/>
    </source>
</evidence>
<evidence type="ECO:0000256" key="6">
    <source>
        <dbReference type="ARBA" id="ARBA00023136"/>
    </source>
</evidence>
<feature type="transmembrane region" description="Helical" evidence="7">
    <location>
        <begin position="40"/>
        <end position="63"/>
    </location>
</feature>
<comment type="similarity">
    <text evidence="7">Belongs to the 4-toluene sulfonate uptake permease (TSUP) (TC 2.A.102) family.</text>
</comment>
<dbReference type="PANTHER" id="PTHR30269">
    <property type="entry name" value="TRANSMEMBRANE PROTEIN YFCA"/>
    <property type="match status" value="1"/>
</dbReference>
<sequence>MVSLEEVVVFSVFAGFLGAVTGLGGASITTPLLTLLGVPIKNAIAAGMVAIIATSSGSSASYVKKGLSNIRAAMFLEMFTITGAIIGATVTTFIAPRLL</sequence>
<evidence type="ECO:0000256" key="3">
    <source>
        <dbReference type="ARBA" id="ARBA00022475"/>
    </source>
</evidence>
<accession>A0A7J3VUH8</accession>
<comment type="caution">
    <text evidence="8">The sequence shown here is derived from an EMBL/GenBank/DDBJ whole genome shotgun (WGS) entry which is preliminary data.</text>
</comment>
<reference evidence="8" key="1">
    <citation type="journal article" date="2020" name="mSystems">
        <title>Genome- and Community-Level Interaction Insights into Carbon Utilization and Element Cycling Functions of Hydrothermarchaeota in Hydrothermal Sediment.</title>
        <authorList>
            <person name="Zhou Z."/>
            <person name="Liu Y."/>
            <person name="Xu W."/>
            <person name="Pan J."/>
            <person name="Luo Z.H."/>
            <person name="Li M."/>
        </authorList>
    </citation>
    <scope>NUCLEOTIDE SEQUENCE [LARGE SCALE GENOMIC DNA]</scope>
    <source>
        <strain evidence="8">SpSt-1074</strain>
    </source>
</reference>
<evidence type="ECO:0000256" key="4">
    <source>
        <dbReference type="ARBA" id="ARBA00022692"/>
    </source>
</evidence>
<comment type="subcellular location">
    <subcellularLocation>
        <location evidence="1 7">Cell membrane</location>
        <topology evidence="1 7">Multi-pass membrane protein</topology>
    </subcellularLocation>
</comment>
<keyword evidence="2" id="KW-0813">Transport</keyword>
<gene>
    <name evidence="8" type="ORF">ENM31_04895</name>
</gene>
<evidence type="ECO:0000313" key="8">
    <source>
        <dbReference type="EMBL" id="HHM44616.1"/>
    </source>
</evidence>
<keyword evidence="3 7" id="KW-1003">Cell membrane</keyword>
<name>A0A7J3VUH8_CALS0</name>
<keyword evidence="6 7" id="KW-0472">Membrane</keyword>
<dbReference type="InterPro" id="IPR052017">
    <property type="entry name" value="TSUP"/>
</dbReference>
<keyword evidence="5 7" id="KW-1133">Transmembrane helix</keyword>
<feature type="transmembrane region" description="Helical" evidence="7">
    <location>
        <begin position="75"/>
        <end position="95"/>
    </location>
</feature>